<reference evidence="4 5" key="1">
    <citation type="submission" date="2016-11" db="EMBL/GenBank/DDBJ databases">
        <authorList>
            <person name="Jaros S."/>
            <person name="Januszkiewicz K."/>
            <person name="Wedrychowicz H."/>
        </authorList>
    </citation>
    <scope>NUCLEOTIDE SEQUENCE [LARGE SCALE GENOMIC DNA]</scope>
    <source>
        <strain evidence="4 5">DSM 43832</strain>
    </source>
</reference>
<feature type="chain" id="PRO_5012748461" evidence="2">
    <location>
        <begin position="24"/>
        <end position="410"/>
    </location>
</feature>
<keyword evidence="5" id="KW-1185">Reference proteome</keyword>
<dbReference type="InterPro" id="IPR039448">
    <property type="entry name" value="Beta_helix"/>
</dbReference>
<dbReference type="OrthoDB" id="3565729at2"/>
<evidence type="ECO:0000256" key="1">
    <source>
        <dbReference type="SAM" id="MobiDB-lite"/>
    </source>
</evidence>
<dbReference type="EMBL" id="FRAP01000010">
    <property type="protein sequence ID" value="SHK67103.1"/>
    <property type="molecule type" value="Genomic_DNA"/>
</dbReference>
<sequence>MRRLAVCTAVALAVTAWSGTAHAEPADCSWAETASRLLTKLRQAGDPQAGAGIRTRLLELGFGADGSPPARCTTTRGGEDPLQGVPERGIFAGPGTGEVITVGPGESIGAANPEPGDVVEIAAGTYAAFTPTSGADGAYVTYRAAPGAEVVITGGGDGILDLQGASWVHLDGLTVRDAGRFAIQITDSDHIAITDCEIDGSQDGGMRIYGSRYIHVEGCDVHGTNAKGTSADSEALSLEQVDTFEVLNNRVHDNGEEGIDVKYGSTNGAVHHNAAWGNRGPNIYLDGASAVDVHHNWAWATTESSKPGIMLAAESQWSDGNISDITVRDNVVWGNAGGGITLWEGDFSGITIIDNVFGDGDSPPEGGPDGVGISGNTTGPIPGGIASITGDSGDSTSGRRSAGSGDEEDQ</sequence>
<feature type="region of interest" description="Disordered" evidence="1">
    <location>
        <begin position="62"/>
        <end position="84"/>
    </location>
</feature>
<feature type="compositionally biased region" description="Low complexity" evidence="1">
    <location>
        <begin position="386"/>
        <end position="404"/>
    </location>
</feature>
<dbReference type="SUPFAM" id="SSF51126">
    <property type="entry name" value="Pectin lyase-like"/>
    <property type="match status" value="1"/>
</dbReference>
<evidence type="ECO:0000256" key="2">
    <source>
        <dbReference type="SAM" id="SignalP"/>
    </source>
</evidence>
<evidence type="ECO:0000259" key="3">
    <source>
        <dbReference type="Pfam" id="PF13229"/>
    </source>
</evidence>
<evidence type="ECO:0000313" key="5">
    <source>
        <dbReference type="Proteomes" id="UP000184363"/>
    </source>
</evidence>
<dbReference type="InterPro" id="IPR012334">
    <property type="entry name" value="Pectin_lyas_fold"/>
</dbReference>
<name>A0A1M6UD54_PSETH</name>
<feature type="signal peptide" evidence="2">
    <location>
        <begin position="1"/>
        <end position="23"/>
    </location>
</feature>
<dbReference type="RefSeq" id="WP_073457531.1">
    <property type="nucleotide sequence ID" value="NZ_CALGVN010000001.1"/>
</dbReference>
<gene>
    <name evidence="4" type="ORF">SAMN05443637_1105</name>
</gene>
<dbReference type="AlphaFoldDB" id="A0A1M6UD54"/>
<feature type="domain" description="Right handed beta helix" evidence="3">
    <location>
        <begin position="182"/>
        <end position="357"/>
    </location>
</feature>
<feature type="region of interest" description="Disordered" evidence="1">
    <location>
        <begin position="357"/>
        <end position="410"/>
    </location>
</feature>
<dbReference type="SMART" id="SM00710">
    <property type="entry name" value="PbH1"/>
    <property type="match status" value="6"/>
</dbReference>
<dbReference type="STRING" id="1848.SAMN05443637_1105"/>
<dbReference type="Gene3D" id="2.160.20.10">
    <property type="entry name" value="Single-stranded right-handed beta-helix, Pectin lyase-like"/>
    <property type="match status" value="1"/>
</dbReference>
<evidence type="ECO:0000313" key="4">
    <source>
        <dbReference type="EMBL" id="SHK67103.1"/>
    </source>
</evidence>
<protein>
    <submittedName>
        <fullName evidence="4">Right handed beta helix region</fullName>
    </submittedName>
</protein>
<keyword evidence="2" id="KW-0732">Signal</keyword>
<dbReference type="InterPro" id="IPR006626">
    <property type="entry name" value="PbH1"/>
</dbReference>
<accession>A0A1M6UD54</accession>
<dbReference type="Proteomes" id="UP000184363">
    <property type="component" value="Unassembled WGS sequence"/>
</dbReference>
<dbReference type="Pfam" id="PF13229">
    <property type="entry name" value="Beta_helix"/>
    <property type="match status" value="1"/>
</dbReference>
<proteinExistence type="predicted"/>
<dbReference type="InterPro" id="IPR011050">
    <property type="entry name" value="Pectin_lyase_fold/virulence"/>
</dbReference>
<organism evidence="4 5">
    <name type="scientific">Pseudonocardia thermophila</name>
    <dbReference type="NCBI Taxonomy" id="1848"/>
    <lineage>
        <taxon>Bacteria</taxon>
        <taxon>Bacillati</taxon>
        <taxon>Actinomycetota</taxon>
        <taxon>Actinomycetes</taxon>
        <taxon>Pseudonocardiales</taxon>
        <taxon>Pseudonocardiaceae</taxon>
        <taxon>Pseudonocardia</taxon>
    </lineage>
</organism>